<evidence type="ECO:0000256" key="2">
    <source>
        <dbReference type="SAM" id="SignalP"/>
    </source>
</evidence>
<reference evidence="3 4" key="1">
    <citation type="journal article" date="2019" name="Sci. Rep.">
        <title>Colletotrichum shisoi sp. nov., an anthracnose pathogen of Perilla frutescens in Japan: molecular phylogenetic, morphological and genomic evidence.</title>
        <authorList>
            <person name="Gan P."/>
            <person name="Tsushima A."/>
            <person name="Hiroyama R."/>
            <person name="Narusaka M."/>
            <person name="Takano Y."/>
            <person name="Narusaka Y."/>
            <person name="Kawaradani M."/>
            <person name="Damm U."/>
            <person name="Shirasu K."/>
        </authorList>
    </citation>
    <scope>NUCLEOTIDE SEQUENCE [LARGE SCALE GENOMIC DNA]</scope>
    <source>
        <strain evidence="3 4">PG-2018a</strain>
    </source>
</reference>
<comment type="caution">
    <text evidence="3">The sequence shown here is derived from an EMBL/GenBank/DDBJ whole genome shotgun (WGS) entry which is preliminary data.</text>
</comment>
<feature type="region of interest" description="Disordered" evidence="1">
    <location>
        <begin position="36"/>
        <end position="61"/>
    </location>
</feature>
<organism evidence="3 4">
    <name type="scientific">Colletotrichum shisoi</name>
    <dbReference type="NCBI Taxonomy" id="2078593"/>
    <lineage>
        <taxon>Eukaryota</taxon>
        <taxon>Fungi</taxon>
        <taxon>Dikarya</taxon>
        <taxon>Ascomycota</taxon>
        <taxon>Pezizomycotina</taxon>
        <taxon>Sordariomycetes</taxon>
        <taxon>Hypocreomycetidae</taxon>
        <taxon>Glomerellales</taxon>
        <taxon>Glomerellaceae</taxon>
        <taxon>Colletotrichum</taxon>
        <taxon>Colletotrichum destructivum species complex</taxon>
    </lineage>
</organism>
<feature type="signal peptide" evidence="2">
    <location>
        <begin position="1"/>
        <end position="20"/>
    </location>
</feature>
<protein>
    <recommendedName>
        <fullName evidence="5">Secreted protein</fullName>
    </recommendedName>
</protein>
<dbReference type="EMBL" id="PUHP01000669">
    <property type="protein sequence ID" value="TQN68590.1"/>
    <property type="molecule type" value="Genomic_DNA"/>
</dbReference>
<keyword evidence="4" id="KW-1185">Reference proteome</keyword>
<sequence>MPRSLSLSFSLSLSLSLSLSEDDPNIWCGFGSQLTGRPKGEQTPYSTRVSRESMHTLDSCD</sequence>
<name>A0A5Q4BNM5_9PEZI</name>
<evidence type="ECO:0000313" key="4">
    <source>
        <dbReference type="Proteomes" id="UP000326340"/>
    </source>
</evidence>
<keyword evidence="2" id="KW-0732">Signal</keyword>
<evidence type="ECO:0000256" key="1">
    <source>
        <dbReference type="SAM" id="MobiDB-lite"/>
    </source>
</evidence>
<dbReference type="AlphaFoldDB" id="A0A5Q4BNM5"/>
<feature type="chain" id="PRO_5024889314" description="Secreted protein" evidence="2">
    <location>
        <begin position="21"/>
        <end position="61"/>
    </location>
</feature>
<evidence type="ECO:0008006" key="5">
    <source>
        <dbReference type="Google" id="ProtNLM"/>
    </source>
</evidence>
<accession>A0A5Q4BNM5</accession>
<proteinExistence type="predicted"/>
<dbReference type="Proteomes" id="UP000326340">
    <property type="component" value="Unassembled WGS sequence"/>
</dbReference>
<evidence type="ECO:0000313" key="3">
    <source>
        <dbReference type="EMBL" id="TQN68590.1"/>
    </source>
</evidence>
<gene>
    <name evidence="3" type="ORF">CSHISOI_06861</name>
</gene>